<feature type="transmembrane region" description="Helical" evidence="14">
    <location>
        <begin position="6"/>
        <end position="25"/>
    </location>
</feature>
<evidence type="ECO:0000256" key="12">
    <source>
        <dbReference type="ARBA" id="ARBA00023033"/>
    </source>
</evidence>
<comment type="function">
    <text evidence="2">May be involved in the metabolism of insect hormones and in the breakdown of synthetic insecticides.</text>
</comment>
<evidence type="ECO:0000256" key="3">
    <source>
        <dbReference type="ARBA" id="ARBA00004174"/>
    </source>
</evidence>
<sequence>TRMDIIFLILCTLCIVIFKILRIMYRQYIIWSKVRHLPQNVYPFISRSLALLKMSDQERIEWNLSLIDRFKEGICLEWIAGMPIIFVFKPEFIQPILTSTVNLDKGIGYTFTKPVLGEGLITSAGTQWLHDRKLITPTFHISILNKYAITISEKTKILIKCLEREIERNSGNAIDIVPFIAKVTLDITCVVKLQIRRWGWIYVFKKLKMNLSLQCIAARKKKAFLDLLLDENEKTDNPLSDDQLQAQVHTFLLAVSLS</sequence>
<dbReference type="Pfam" id="PF00067">
    <property type="entry name" value="p450"/>
    <property type="match status" value="1"/>
</dbReference>
<evidence type="ECO:0000256" key="10">
    <source>
        <dbReference type="ARBA" id="ARBA00023002"/>
    </source>
</evidence>
<keyword evidence="8" id="KW-0256">Endoplasmic reticulum</keyword>
<evidence type="ECO:0000256" key="4">
    <source>
        <dbReference type="ARBA" id="ARBA00004406"/>
    </source>
</evidence>
<protein>
    <recommendedName>
        <fullName evidence="16">Cytochrome P450 4C1</fullName>
    </recommendedName>
</protein>
<dbReference type="Gene3D" id="1.10.630.10">
    <property type="entry name" value="Cytochrome P450"/>
    <property type="match status" value="1"/>
</dbReference>
<dbReference type="GO" id="GO:0016705">
    <property type="term" value="F:oxidoreductase activity, acting on paired donors, with incorporation or reduction of molecular oxygen"/>
    <property type="evidence" value="ECO:0007669"/>
    <property type="project" value="InterPro"/>
</dbReference>
<name>A0A3L8E0W1_OOCBI</name>
<evidence type="ECO:0000256" key="7">
    <source>
        <dbReference type="ARBA" id="ARBA00022723"/>
    </source>
</evidence>
<comment type="similarity">
    <text evidence="5">Belongs to the cytochrome P450 family.</text>
</comment>
<keyword evidence="14" id="KW-0812">Transmembrane</keyword>
<keyword evidence="13 14" id="KW-0472">Membrane</keyword>
<dbReference type="GO" id="GO:0020037">
    <property type="term" value="F:heme binding"/>
    <property type="evidence" value="ECO:0007669"/>
    <property type="project" value="InterPro"/>
</dbReference>
<evidence type="ECO:0000256" key="2">
    <source>
        <dbReference type="ARBA" id="ARBA00003690"/>
    </source>
</evidence>
<evidence type="ECO:0000256" key="5">
    <source>
        <dbReference type="ARBA" id="ARBA00010617"/>
    </source>
</evidence>
<dbReference type="PANTHER" id="PTHR24291:SF189">
    <property type="entry name" value="CYTOCHROME P450 4C3-RELATED"/>
    <property type="match status" value="1"/>
</dbReference>
<keyword evidence="6" id="KW-0349">Heme</keyword>
<evidence type="ECO:0000256" key="14">
    <source>
        <dbReference type="SAM" id="Phobius"/>
    </source>
</evidence>
<keyword evidence="10" id="KW-0560">Oxidoreductase</keyword>
<dbReference type="GO" id="GO:0004497">
    <property type="term" value="F:monooxygenase activity"/>
    <property type="evidence" value="ECO:0007669"/>
    <property type="project" value="UniProtKB-KW"/>
</dbReference>
<keyword evidence="12" id="KW-0503">Monooxygenase</keyword>
<dbReference type="GO" id="GO:0005506">
    <property type="term" value="F:iron ion binding"/>
    <property type="evidence" value="ECO:0007669"/>
    <property type="project" value="InterPro"/>
</dbReference>
<evidence type="ECO:0000256" key="13">
    <source>
        <dbReference type="ARBA" id="ARBA00023136"/>
    </source>
</evidence>
<dbReference type="GO" id="GO:0005789">
    <property type="term" value="C:endoplasmic reticulum membrane"/>
    <property type="evidence" value="ECO:0007669"/>
    <property type="project" value="UniProtKB-SubCell"/>
</dbReference>
<comment type="caution">
    <text evidence="15">The sequence shown here is derived from an EMBL/GenBank/DDBJ whole genome shotgun (WGS) entry which is preliminary data.</text>
</comment>
<reference evidence="15" key="1">
    <citation type="journal article" date="2018" name="Genome Res.">
        <title>The genomic architecture and molecular evolution of ant odorant receptors.</title>
        <authorList>
            <person name="McKenzie S.K."/>
            <person name="Kronauer D.J.C."/>
        </authorList>
    </citation>
    <scope>NUCLEOTIDE SEQUENCE [LARGE SCALE GENOMIC DNA]</scope>
    <source>
        <strain evidence="15">Clonal line C1</strain>
    </source>
</reference>
<keyword evidence="7" id="KW-0479">Metal-binding</keyword>
<evidence type="ECO:0000313" key="15">
    <source>
        <dbReference type="EMBL" id="RLU26266.1"/>
    </source>
</evidence>
<dbReference type="EMBL" id="QOIP01000001">
    <property type="protein sequence ID" value="RLU26266.1"/>
    <property type="molecule type" value="Genomic_DNA"/>
</dbReference>
<evidence type="ECO:0008006" key="16">
    <source>
        <dbReference type="Google" id="ProtNLM"/>
    </source>
</evidence>
<evidence type="ECO:0000256" key="6">
    <source>
        <dbReference type="ARBA" id="ARBA00022617"/>
    </source>
</evidence>
<keyword evidence="9" id="KW-0492">Microsome</keyword>
<feature type="non-terminal residue" evidence="15">
    <location>
        <position position="1"/>
    </location>
</feature>
<evidence type="ECO:0000256" key="9">
    <source>
        <dbReference type="ARBA" id="ARBA00022848"/>
    </source>
</evidence>
<evidence type="ECO:0000256" key="11">
    <source>
        <dbReference type="ARBA" id="ARBA00023004"/>
    </source>
</evidence>
<dbReference type="OrthoDB" id="1470350at2759"/>
<keyword evidence="14" id="KW-1133">Transmembrane helix</keyword>
<keyword evidence="11" id="KW-0408">Iron</keyword>
<dbReference type="InterPro" id="IPR050196">
    <property type="entry name" value="Cytochrome_P450_Monoox"/>
</dbReference>
<reference evidence="15" key="2">
    <citation type="submission" date="2018-07" db="EMBL/GenBank/DDBJ databases">
        <authorList>
            <person name="Mckenzie S.K."/>
            <person name="Kronauer D.J.C."/>
        </authorList>
    </citation>
    <scope>NUCLEOTIDE SEQUENCE</scope>
    <source>
        <strain evidence="15">Clonal line C1</strain>
    </source>
</reference>
<dbReference type="InterPro" id="IPR001128">
    <property type="entry name" value="Cyt_P450"/>
</dbReference>
<dbReference type="SUPFAM" id="SSF48264">
    <property type="entry name" value="Cytochrome P450"/>
    <property type="match status" value="1"/>
</dbReference>
<dbReference type="InterPro" id="IPR036396">
    <property type="entry name" value="Cyt_P450_sf"/>
</dbReference>
<dbReference type="PANTHER" id="PTHR24291">
    <property type="entry name" value="CYTOCHROME P450 FAMILY 4"/>
    <property type="match status" value="1"/>
</dbReference>
<proteinExistence type="inferred from homology"/>
<evidence type="ECO:0000256" key="8">
    <source>
        <dbReference type="ARBA" id="ARBA00022824"/>
    </source>
</evidence>
<comment type="subcellular location">
    <subcellularLocation>
        <location evidence="4">Endoplasmic reticulum membrane</location>
        <topology evidence="4">Peripheral membrane protein</topology>
    </subcellularLocation>
    <subcellularLocation>
        <location evidence="3">Microsome membrane</location>
        <topology evidence="3">Peripheral membrane protein</topology>
    </subcellularLocation>
</comment>
<evidence type="ECO:0000256" key="1">
    <source>
        <dbReference type="ARBA" id="ARBA00001971"/>
    </source>
</evidence>
<accession>A0A3L8E0W1</accession>
<comment type="cofactor">
    <cofactor evidence="1">
        <name>heme</name>
        <dbReference type="ChEBI" id="CHEBI:30413"/>
    </cofactor>
</comment>
<gene>
    <name evidence="15" type="ORF">DMN91_000059</name>
</gene>
<organism evidence="15">
    <name type="scientific">Ooceraea biroi</name>
    <name type="common">Clonal raider ant</name>
    <name type="synonym">Cerapachys biroi</name>
    <dbReference type="NCBI Taxonomy" id="2015173"/>
    <lineage>
        <taxon>Eukaryota</taxon>
        <taxon>Metazoa</taxon>
        <taxon>Ecdysozoa</taxon>
        <taxon>Arthropoda</taxon>
        <taxon>Hexapoda</taxon>
        <taxon>Insecta</taxon>
        <taxon>Pterygota</taxon>
        <taxon>Neoptera</taxon>
        <taxon>Endopterygota</taxon>
        <taxon>Hymenoptera</taxon>
        <taxon>Apocrita</taxon>
        <taxon>Aculeata</taxon>
        <taxon>Formicoidea</taxon>
        <taxon>Formicidae</taxon>
        <taxon>Dorylinae</taxon>
        <taxon>Ooceraea</taxon>
    </lineage>
</organism>
<dbReference type="AlphaFoldDB" id="A0A3L8E0W1"/>
<dbReference type="Proteomes" id="UP000279307">
    <property type="component" value="Chromosome 1"/>
</dbReference>